<sequence>MHHLDFKQWKADSLFTWEWFLLAGLTTIPLIIWWKVLDKKRAYEIAFYGCMINIMAIILDDFGTNLSWWGYPIKLLPTIPPLLTADSILVPIVLMIVYQRYSSNWKSHVISNLIIAALVAFIAEPIFIWIGYYELNSWKLIYSFLFYNVASSLARFIVIKIGKKVPA</sequence>
<reference evidence="2 3" key="1">
    <citation type="submission" date="2021-06" db="EMBL/GenBank/DDBJ databases">
        <authorList>
            <person name="Criscuolo A."/>
        </authorList>
    </citation>
    <scope>NUCLEOTIDE SEQUENCE [LARGE SCALE GENOMIC DNA]</scope>
    <source>
        <strain evidence="3">CIP 111802</strain>
    </source>
</reference>
<keyword evidence="1" id="KW-1133">Transmembrane helix</keyword>
<name>A0ABM8VFS7_9BACL</name>
<accession>A0ABM8VFS7</accession>
<feature type="transmembrane region" description="Helical" evidence="1">
    <location>
        <begin position="110"/>
        <end position="132"/>
    </location>
</feature>
<proteinExistence type="predicted"/>
<evidence type="ECO:0000313" key="3">
    <source>
        <dbReference type="Proteomes" id="UP000730618"/>
    </source>
</evidence>
<keyword evidence="3" id="KW-1185">Reference proteome</keyword>
<feature type="transmembrane region" description="Helical" evidence="1">
    <location>
        <begin position="41"/>
        <end position="59"/>
    </location>
</feature>
<evidence type="ECO:0000256" key="1">
    <source>
        <dbReference type="SAM" id="Phobius"/>
    </source>
</evidence>
<feature type="transmembrane region" description="Helical" evidence="1">
    <location>
        <begin position="138"/>
        <end position="158"/>
    </location>
</feature>
<feature type="transmembrane region" description="Helical" evidence="1">
    <location>
        <begin position="14"/>
        <end position="34"/>
    </location>
</feature>
<keyword evidence="1" id="KW-0472">Membrane</keyword>
<keyword evidence="1" id="KW-0812">Transmembrane</keyword>
<feature type="transmembrane region" description="Helical" evidence="1">
    <location>
        <begin position="79"/>
        <end position="98"/>
    </location>
</feature>
<gene>
    <name evidence="2" type="ORF">PAECIP111802_01996</name>
</gene>
<dbReference type="Proteomes" id="UP000730618">
    <property type="component" value="Unassembled WGS sequence"/>
</dbReference>
<evidence type="ECO:0008006" key="4">
    <source>
        <dbReference type="Google" id="ProtNLM"/>
    </source>
</evidence>
<dbReference type="NCBIfam" id="NF041644">
    <property type="entry name" value="CBO0543_fam"/>
    <property type="match status" value="1"/>
</dbReference>
<dbReference type="InterPro" id="IPR048147">
    <property type="entry name" value="CBO0543-like"/>
</dbReference>
<organism evidence="2 3">
    <name type="scientific">Paenibacillus allorhizosphaerae</name>
    <dbReference type="NCBI Taxonomy" id="2849866"/>
    <lineage>
        <taxon>Bacteria</taxon>
        <taxon>Bacillati</taxon>
        <taxon>Bacillota</taxon>
        <taxon>Bacilli</taxon>
        <taxon>Bacillales</taxon>
        <taxon>Paenibacillaceae</taxon>
        <taxon>Paenibacillus</taxon>
    </lineage>
</organism>
<evidence type="ECO:0000313" key="2">
    <source>
        <dbReference type="EMBL" id="CAG7633932.1"/>
    </source>
</evidence>
<dbReference type="EMBL" id="CAJVCE010000004">
    <property type="protein sequence ID" value="CAG7633932.1"/>
    <property type="molecule type" value="Genomic_DNA"/>
</dbReference>
<comment type="caution">
    <text evidence="2">The sequence shown here is derived from an EMBL/GenBank/DDBJ whole genome shotgun (WGS) entry which is preliminary data.</text>
</comment>
<protein>
    <recommendedName>
        <fullName evidence="4">PreQ0 transporter</fullName>
    </recommendedName>
</protein>